<dbReference type="EMBL" id="UFQS01002586">
    <property type="protein sequence ID" value="SSX14305.1"/>
    <property type="molecule type" value="Genomic_DNA"/>
</dbReference>
<feature type="compositionally biased region" description="Basic and acidic residues" evidence="6">
    <location>
        <begin position="1867"/>
        <end position="1876"/>
    </location>
</feature>
<feature type="compositionally biased region" description="Polar residues" evidence="6">
    <location>
        <begin position="1178"/>
        <end position="1196"/>
    </location>
</feature>
<evidence type="ECO:0000256" key="6">
    <source>
        <dbReference type="SAM" id="MobiDB-lite"/>
    </source>
</evidence>
<feature type="region of interest" description="Disordered" evidence="6">
    <location>
        <begin position="1843"/>
        <end position="1893"/>
    </location>
</feature>
<feature type="compositionally biased region" description="Basic and acidic residues" evidence="6">
    <location>
        <begin position="727"/>
        <end position="747"/>
    </location>
</feature>
<dbReference type="GO" id="GO:0030154">
    <property type="term" value="P:cell differentiation"/>
    <property type="evidence" value="ECO:0007669"/>
    <property type="project" value="UniProtKB-KW"/>
</dbReference>
<feature type="compositionally biased region" description="Polar residues" evidence="6">
    <location>
        <begin position="1238"/>
        <end position="1264"/>
    </location>
</feature>
<feature type="compositionally biased region" description="Basic and acidic residues" evidence="6">
    <location>
        <begin position="1695"/>
        <end position="1714"/>
    </location>
</feature>
<dbReference type="InterPro" id="IPR011993">
    <property type="entry name" value="PH-like_dom_sf"/>
</dbReference>
<feature type="region of interest" description="Disordered" evidence="6">
    <location>
        <begin position="1478"/>
        <end position="1497"/>
    </location>
</feature>
<dbReference type="OMA" id="YDYISCQ"/>
<evidence type="ECO:0000256" key="3">
    <source>
        <dbReference type="ARBA" id="ARBA00022490"/>
    </source>
</evidence>
<feature type="compositionally biased region" description="Polar residues" evidence="6">
    <location>
        <begin position="516"/>
        <end position="540"/>
    </location>
</feature>
<evidence type="ECO:0000313" key="9">
    <source>
        <dbReference type="EMBL" id="SSX33717.1"/>
    </source>
</evidence>
<dbReference type="EMBL" id="UFQT01002586">
    <property type="protein sequence ID" value="SSX33717.1"/>
    <property type="molecule type" value="Genomic_DNA"/>
</dbReference>
<evidence type="ECO:0000256" key="4">
    <source>
        <dbReference type="ARBA" id="ARBA00022553"/>
    </source>
</evidence>
<feature type="region of interest" description="Disordered" evidence="6">
    <location>
        <begin position="1905"/>
        <end position="1942"/>
    </location>
</feature>
<feature type="compositionally biased region" description="Low complexity" evidence="6">
    <location>
        <begin position="1909"/>
        <end position="1932"/>
    </location>
</feature>
<comment type="subcellular location">
    <subcellularLocation>
        <location evidence="1">Cytoplasm</location>
    </subcellularLocation>
</comment>
<name>A0A336LCN0_CULSO</name>
<feature type="region of interest" description="Disordered" evidence="6">
    <location>
        <begin position="1118"/>
        <end position="1158"/>
    </location>
</feature>
<feature type="compositionally biased region" description="Low complexity" evidence="6">
    <location>
        <begin position="1739"/>
        <end position="1753"/>
    </location>
</feature>
<feature type="compositionally biased region" description="Low complexity" evidence="6">
    <location>
        <begin position="1813"/>
        <end position="1823"/>
    </location>
</feature>
<feature type="region of interest" description="Disordered" evidence="6">
    <location>
        <begin position="1510"/>
        <end position="1823"/>
    </location>
</feature>
<reference evidence="9" key="2">
    <citation type="submission" date="2018-07" db="EMBL/GenBank/DDBJ databases">
        <authorList>
            <person name="Quirk P.G."/>
            <person name="Krulwich T.A."/>
        </authorList>
    </citation>
    <scope>NUCLEOTIDE SEQUENCE</scope>
</reference>
<feature type="compositionally biased region" description="Basic and acidic residues" evidence="6">
    <location>
        <begin position="1478"/>
        <end position="1489"/>
    </location>
</feature>
<proteinExistence type="predicted"/>
<feature type="compositionally biased region" description="Polar residues" evidence="6">
    <location>
        <begin position="172"/>
        <end position="202"/>
    </location>
</feature>
<evidence type="ECO:0000256" key="5">
    <source>
        <dbReference type="ARBA" id="ARBA00022782"/>
    </source>
</evidence>
<feature type="region of interest" description="Disordered" evidence="6">
    <location>
        <begin position="241"/>
        <end position="296"/>
    </location>
</feature>
<feature type="region of interest" description="Disordered" evidence="6">
    <location>
        <begin position="465"/>
        <end position="764"/>
    </location>
</feature>
<dbReference type="PANTHER" id="PTHR47695:SF3">
    <property type="entry name" value="PID DOMAIN-CONTAINING PROTEIN"/>
    <property type="match status" value="1"/>
</dbReference>
<feature type="region of interest" description="Disordered" evidence="6">
    <location>
        <begin position="1178"/>
        <end position="1420"/>
    </location>
</feature>
<evidence type="ECO:0000256" key="2">
    <source>
        <dbReference type="ARBA" id="ARBA00022473"/>
    </source>
</evidence>
<dbReference type="Pfam" id="PF00640">
    <property type="entry name" value="PID"/>
    <property type="match status" value="1"/>
</dbReference>
<feature type="region of interest" description="Disordered" evidence="6">
    <location>
        <begin position="170"/>
        <end position="208"/>
    </location>
</feature>
<feature type="compositionally biased region" description="Low complexity" evidence="6">
    <location>
        <begin position="1644"/>
        <end position="1653"/>
    </location>
</feature>
<dbReference type="Gene3D" id="2.30.29.30">
    <property type="entry name" value="Pleckstrin-homology domain (PH domain)/Phosphotyrosine-binding domain (PTB)"/>
    <property type="match status" value="1"/>
</dbReference>
<dbReference type="GO" id="GO:0005737">
    <property type="term" value="C:cytoplasm"/>
    <property type="evidence" value="ECO:0007669"/>
    <property type="project" value="UniProtKB-SubCell"/>
</dbReference>
<gene>
    <name evidence="8" type="primary">CSON006844</name>
</gene>
<keyword evidence="3" id="KW-0963">Cytoplasm</keyword>
<feature type="compositionally biased region" description="Low complexity" evidence="6">
    <location>
        <begin position="646"/>
        <end position="656"/>
    </location>
</feature>
<dbReference type="SMART" id="SM00462">
    <property type="entry name" value="PTB"/>
    <property type="match status" value="1"/>
</dbReference>
<dbReference type="SUPFAM" id="SSF50729">
    <property type="entry name" value="PH domain-like"/>
    <property type="match status" value="1"/>
</dbReference>
<evidence type="ECO:0000313" key="8">
    <source>
        <dbReference type="EMBL" id="SSX14305.1"/>
    </source>
</evidence>
<protein>
    <submittedName>
        <fullName evidence="8">CSON006844 protein</fullName>
    </submittedName>
</protein>
<feature type="domain" description="PID" evidence="7">
    <location>
        <begin position="17"/>
        <end position="148"/>
    </location>
</feature>
<feature type="compositionally biased region" description="Acidic residues" evidence="6">
    <location>
        <begin position="1339"/>
        <end position="1348"/>
    </location>
</feature>
<dbReference type="PROSITE" id="PS01179">
    <property type="entry name" value="PID"/>
    <property type="match status" value="1"/>
</dbReference>
<sequence>MQRQQERDRNEPSRFFGDGAVFKAKLIGILEVGEARGDRMCQEALQDLKMAIRAAGEHKQKITIHVTIDGLRLRDEKTGDSLYHHPVHKISFIAQDMTDSRAFGYIFGSPDSGHRFFGIKTDKAASQVVLAMRDLFQVVFELKKKEIELARQHIQNKITQHEHQAAIAALTSKPTTTSGNDASSSYGTRNSSSDNAGAVSNTKSDKSPVSVADLVDLEQELSSIQRGITQMDSQERIMDRLTQNETTTTSKSMSDKDDPFGDSFTSVPTYNLLPPPESSKRHLKPKTTADQQESSSLAELAEVLSKVQAPLATSDDWLNTPPHSAVEMHESVSFGEDMVSKINDQPTTDSGPVSAGSDVFTELDPLGTGKIKPYVDKKYFFHELKNPPKKLLRELSTGNDTVQFDAGFVKQDQKLTLTDIQRLENDLLTGSNSQNINQNTTAVFDPFKDVNVDLFADDPFASDPFESVSSVSVNDERRKSASPSAIEISNRSREEQQASPNAFINGPLQVNLPPENWSNSNTSTTEGSQRQKSESPQPNIARNRPNAIRQGTIDAISSLSSKKMMKPPTIFSHSKFGKRDSNGINMRRLQESDSMSESEFQPKSKSDYSSISDKPEPPPRPDTGSFIEPPPLPPKKQFSDIVIRPNSNNSNSSGNSRNVEPTRYDYLSGKKLSQSEDSAPPLPLPSRRLGKSDTSFPGPQRPQKKIDDDYLTPISSTDIPTLLPPPQKKDPSKMTRGPRRADFESQSKESSSNLLQDTFKEPDPAITEMSLTQLLSLGIKDMSKKLNVPESKLSTMTLIELTSYLSKVLENSKQQETRNFISPSPPMAPVAAPFKVNFDHPITGNSTDETFFAKFDDNFGEDTNFEPDFEKINDLKPNTPPPSADRYAAFREIIQQEVITQSISPQNDENTQEEYANIKPVTAEKPDSGRLSTSLDFEKAVEAQINRLSPNLQVGGVEPNPPPQIAKIDTKITQVIAQAKDRYAALRDIILVEDLFEKPAVPLTSSSNSEEKEEDLFESFDESKLSHSNNDLQLNKNNNLMDEREQTSPEINISAAIGIVDAPDELPEDVNNQGMFPELNPNNLSTNNKDDIEINEYMNRAISNLSINSRGNLSPAALASGTCSKSPTKMAQSANASTSPMRLQQNNSNNGTSSKSPINQIETNELNSLNVVHLNDMSTSPIPIQKSPETIPNVTEDNQENLKKKQEESISDISPECVNNNEEHTSPMQNKQEDSNKPNENWASFDQSPSDSKNVPSNKDTSNLMKKINRPRRANKESPYSSEDKDADDEQYDRKYHRKPQTASSRDLSPWEEDADYRGRRHDRYGPPPRHPRSRIDSCDEDYEYDAEYEGRMSRPRPKGSGPPPPHPWSPPSDRDRYERPMYGPWSPSEDERRNFDRNAYERSTYGPPHQPKSLNTYDRRAAYEKQKYYRDRGRMDFPFDDPYEDVYEYRGKRNDYENVYDDKARSREYFYAKDKRSFESNESYDSRGRYGSGEIYGWSDYRDRYLERGRLLKGRNAQSKPDLEQDSDTEMSVGSRRGFEGGSLQRPRPKPIPIDDEVWGNTQKAWRPGSANEPPRRRTTTGSSLAGSDGEKDRHLRRKMRGAKSEHPDYASTYATMRHPMRSRRDDYYDYDPEQVGDDMYYSRRAQQQQYYKSTTPRSENRSMDRSLEKHRYDYEDDMDEFQGGNRRAFKKSNSRDLFYDEKERETFEDEPKSTNVPSNKKQVRMGFEFNDFEEPSKNLSTTPSNNTPGPTKFTFEDGGFESDFNSSSIPGSGGSNQKAFRFSNEFSDKDSPKQKTALRPSYDAAPMAEFSSPSNASHTSSTMKLRFNENVKVSQFDASNSNMFEDDFGKANVDTENDQWNSEMPLKKGNDKLSARQQQQQDNIKKSESVNIFAKKKDFDPFEDDPFFLQNSNNNNNHNNSSKNNGDNISQNFANFDGKM</sequence>
<reference evidence="8" key="1">
    <citation type="submission" date="2018-04" db="EMBL/GenBank/DDBJ databases">
        <authorList>
            <person name="Go L.Y."/>
            <person name="Mitchell J.A."/>
        </authorList>
    </citation>
    <scope>NUCLEOTIDE SEQUENCE</scope>
    <source>
        <tissue evidence="8">Whole organism</tissue>
    </source>
</reference>
<dbReference type="FunFam" id="2.30.29.30:FF:000262">
    <property type="entry name" value="Disabled, isoform F"/>
    <property type="match status" value="1"/>
</dbReference>
<feature type="compositionally biased region" description="Basic and acidic residues" evidence="6">
    <location>
        <begin position="1660"/>
        <end position="1675"/>
    </location>
</feature>
<keyword evidence="4" id="KW-0597">Phosphoprotein</keyword>
<evidence type="ECO:0000256" key="1">
    <source>
        <dbReference type="ARBA" id="ARBA00004496"/>
    </source>
</evidence>
<keyword evidence="2" id="KW-0217">Developmental protein</keyword>
<dbReference type="PANTHER" id="PTHR47695">
    <property type="entry name" value="PID DOMAIN-CONTAINING PROTEIN"/>
    <property type="match status" value="1"/>
</dbReference>
<keyword evidence="5" id="KW-0221">Differentiation</keyword>
<dbReference type="InterPro" id="IPR048561">
    <property type="entry name" value="Dab_PTB"/>
</dbReference>
<feature type="compositionally biased region" description="Basic and acidic residues" evidence="6">
    <location>
        <begin position="1390"/>
        <end position="1401"/>
    </location>
</feature>
<organism evidence="8">
    <name type="scientific">Culicoides sonorensis</name>
    <name type="common">Biting midge</name>
    <dbReference type="NCBI Taxonomy" id="179676"/>
    <lineage>
        <taxon>Eukaryota</taxon>
        <taxon>Metazoa</taxon>
        <taxon>Ecdysozoa</taxon>
        <taxon>Arthropoda</taxon>
        <taxon>Hexapoda</taxon>
        <taxon>Insecta</taxon>
        <taxon>Pterygota</taxon>
        <taxon>Neoptera</taxon>
        <taxon>Endopterygota</taxon>
        <taxon>Diptera</taxon>
        <taxon>Nematocera</taxon>
        <taxon>Chironomoidea</taxon>
        <taxon>Ceratopogonidae</taxon>
        <taxon>Ceratopogoninae</taxon>
        <taxon>Culicoides</taxon>
        <taxon>Monoculicoides</taxon>
    </lineage>
</organism>
<feature type="compositionally biased region" description="Pro residues" evidence="6">
    <location>
        <begin position="1361"/>
        <end position="1371"/>
    </location>
</feature>
<accession>A0A336LCN0</accession>
<dbReference type="VEuPathDB" id="VectorBase:CSON006844"/>
<dbReference type="CDD" id="cd01215">
    <property type="entry name" value="PTB_Dab"/>
    <property type="match status" value="1"/>
</dbReference>
<feature type="compositionally biased region" description="Basic and acidic residues" evidence="6">
    <location>
        <begin position="1221"/>
        <end position="1237"/>
    </location>
</feature>
<evidence type="ECO:0000259" key="7">
    <source>
        <dbReference type="PROSITE" id="PS01179"/>
    </source>
</evidence>
<dbReference type="InterPro" id="IPR006020">
    <property type="entry name" value="PTB/PI_dom"/>
</dbReference>
<feature type="compositionally biased region" description="Polar residues" evidence="6">
    <location>
        <begin position="1121"/>
        <end position="1158"/>
    </location>
</feature>